<keyword evidence="3" id="KW-1185">Reference proteome</keyword>
<protein>
    <submittedName>
        <fullName evidence="2">Uncharacterized protein</fullName>
    </submittedName>
</protein>
<proteinExistence type="predicted"/>
<organism evidence="2 3">
    <name type="scientific">Prorocentrum cordatum</name>
    <dbReference type="NCBI Taxonomy" id="2364126"/>
    <lineage>
        <taxon>Eukaryota</taxon>
        <taxon>Sar</taxon>
        <taxon>Alveolata</taxon>
        <taxon>Dinophyceae</taxon>
        <taxon>Prorocentrales</taxon>
        <taxon>Prorocentraceae</taxon>
        <taxon>Prorocentrum</taxon>
    </lineage>
</organism>
<comment type="caution">
    <text evidence="2">The sequence shown here is derived from an EMBL/GenBank/DDBJ whole genome shotgun (WGS) entry which is preliminary data.</text>
</comment>
<sequence length="57" mass="6361">MHAAPGSQWNSSNDKPRPNFGVQPLDDLSVRRLVHVAAQLTPRHYVVMEVKANLVRG</sequence>
<dbReference type="EMBL" id="CAUYUJ010019287">
    <property type="protein sequence ID" value="CAK0890022.1"/>
    <property type="molecule type" value="Genomic_DNA"/>
</dbReference>
<feature type="non-terminal residue" evidence="2">
    <location>
        <position position="57"/>
    </location>
</feature>
<name>A0ABN9WUY4_9DINO</name>
<evidence type="ECO:0000313" key="3">
    <source>
        <dbReference type="Proteomes" id="UP001189429"/>
    </source>
</evidence>
<feature type="region of interest" description="Disordered" evidence="1">
    <location>
        <begin position="1"/>
        <end position="24"/>
    </location>
</feature>
<gene>
    <name evidence="2" type="ORF">PCOR1329_LOCUS70355</name>
</gene>
<accession>A0ABN9WUY4</accession>
<reference evidence="2" key="1">
    <citation type="submission" date="2023-10" db="EMBL/GenBank/DDBJ databases">
        <authorList>
            <person name="Chen Y."/>
            <person name="Shah S."/>
            <person name="Dougan E. K."/>
            <person name="Thang M."/>
            <person name="Chan C."/>
        </authorList>
    </citation>
    <scope>NUCLEOTIDE SEQUENCE [LARGE SCALE GENOMIC DNA]</scope>
</reference>
<evidence type="ECO:0000256" key="1">
    <source>
        <dbReference type="SAM" id="MobiDB-lite"/>
    </source>
</evidence>
<dbReference type="Proteomes" id="UP001189429">
    <property type="component" value="Unassembled WGS sequence"/>
</dbReference>
<evidence type="ECO:0000313" key="2">
    <source>
        <dbReference type="EMBL" id="CAK0890022.1"/>
    </source>
</evidence>